<dbReference type="PANTHER" id="PTHR42793:SF1">
    <property type="entry name" value="PEPTIDYL-LYSINE N-ACETYLTRANSFERASE PATZ"/>
    <property type="match status" value="1"/>
</dbReference>
<dbReference type="SUPFAM" id="SSF56059">
    <property type="entry name" value="Glutathione synthetase ATP-binding domain-like"/>
    <property type="match status" value="1"/>
</dbReference>
<dbReference type="Gene3D" id="3.40.50.261">
    <property type="entry name" value="Succinyl-CoA synthetase domains"/>
    <property type="match status" value="2"/>
</dbReference>
<dbReference type="Gene3D" id="3.30.470.20">
    <property type="entry name" value="ATP-grasp fold, B domain"/>
    <property type="match status" value="1"/>
</dbReference>
<evidence type="ECO:0000259" key="3">
    <source>
        <dbReference type="PROSITE" id="PS50975"/>
    </source>
</evidence>
<evidence type="ECO:0000313" key="5">
    <source>
        <dbReference type="EMBL" id="TCO52556.1"/>
    </source>
</evidence>
<protein>
    <submittedName>
        <fullName evidence="5">Acyl-CoA synthetase (NDP forming)</fullName>
    </submittedName>
</protein>
<dbReference type="CDD" id="cd04301">
    <property type="entry name" value="NAT_SF"/>
    <property type="match status" value="1"/>
</dbReference>
<dbReference type="InterPro" id="IPR016102">
    <property type="entry name" value="Succinyl-CoA_synth-like"/>
</dbReference>
<feature type="domain" description="N-acetyltransferase" evidence="4">
    <location>
        <begin position="25"/>
        <end position="182"/>
    </location>
</feature>
<dbReference type="InterPro" id="IPR011761">
    <property type="entry name" value="ATP-grasp"/>
</dbReference>
<evidence type="ECO:0000259" key="4">
    <source>
        <dbReference type="PROSITE" id="PS51186"/>
    </source>
</evidence>
<dbReference type="InterPro" id="IPR003781">
    <property type="entry name" value="CoA-bd"/>
</dbReference>
<evidence type="ECO:0000313" key="6">
    <source>
        <dbReference type="Proteomes" id="UP000295680"/>
    </source>
</evidence>
<evidence type="ECO:0000256" key="1">
    <source>
        <dbReference type="PROSITE-ProRule" id="PRU00409"/>
    </source>
</evidence>
<dbReference type="Pfam" id="PF13607">
    <property type="entry name" value="Succ_CoA_lig"/>
    <property type="match status" value="1"/>
</dbReference>
<dbReference type="Proteomes" id="UP000295680">
    <property type="component" value="Unassembled WGS sequence"/>
</dbReference>
<dbReference type="SUPFAM" id="SSF51735">
    <property type="entry name" value="NAD(P)-binding Rossmann-fold domains"/>
    <property type="match status" value="1"/>
</dbReference>
<sequence length="896" mass="95455">MSDFDPYDYPRRWEADVVLADGGTVHLRPITPDDADRLVAFHGRLSDRTRYFRYFGAYPRIPPRDLARFVTVDHHDRVAFVAMLGDDIIAVGRYERLRENGELTDQAEVAFVVEDDHQGRGIGSILLEHLAAAAQESGLNRFVAEVLGENGQMVRVFRDAGYQISRVLEDGVLHLEFAIDPTDELVAVARAREQAAEARSVHNLLHPTSVAVIGASTDPTKVGYAVLTNLLSANFTGPVFPVNAERRSVRGVRAYRRVLDIPDPVDLAVVAVPAASVDEVMDDCLAKGVKALVVLSSGFGETGDEGRSVERRLAEEARKHGMRVVGPNALGVVNMDRNVRLNASLAPKLPGLGRTGFFCQSGALGTAILASAAARGLGLSTFVSAGNRADVSGNDMLQYWMTDPATDVVLLYLESFGNPRKFARLARRLGRTKPIVAVKSGRNALLPALAATSVRVDEPSVQAVFEQAGVIRVESLAQLFDTALLLAHQPLPGGSRIAVVGNSTAIGVLAADAALAEGLELAGEPVDVGVQAGPAEFAAAVRETLLSDDVDALIVVFVPPLAVPDTAYARELREAVSGLAPGEGKPIVSTFLAAEGVPDELAVPGPDGSPGRGSIPSYSSPERAALALARVTRYARWRSAPRGMLVRPDRIDPVAARDLIFAAEDTREHWLTDQQAVELLTCYGIQIAPFRIVNSAEEAVHAAEDLGFPVAAKAANSLLRHRFDLVGVRLDISGPEAMRAAYVDLCSVSGVDTVYVQRMVDRGTSCVIGLQDDPSFGTLVSFGLSGVVNDLLGDRAYRAIPMTDVDAAGLVRAPKAAPLLAGYGGAPVADLAALEDLVLRVAALAEDVPEVRSLELDPVVASDKGANVVYARILVGKPPSRHDTGPRRLRTLPSEG</sequence>
<dbReference type="Pfam" id="PF13380">
    <property type="entry name" value="CoA_binding_2"/>
    <property type="match status" value="1"/>
</dbReference>
<dbReference type="GO" id="GO:0016747">
    <property type="term" value="F:acyltransferase activity, transferring groups other than amino-acyl groups"/>
    <property type="evidence" value="ECO:0007669"/>
    <property type="project" value="InterPro"/>
</dbReference>
<evidence type="ECO:0000256" key="2">
    <source>
        <dbReference type="SAM" id="MobiDB-lite"/>
    </source>
</evidence>
<gene>
    <name evidence="5" type="ORF">EV192_112288</name>
</gene>
<keyword evidence="6" id="KW-1185">Reference proteome</keyword>
<dbReference type="Pfam" id="PF00583">
    <property type="entry name" value="Acetyltransf_1"/>
    <property type="match status" value="1"/>
</dbReference>
<dbReference type="SUPFAM" id="SSF52210">
    <property type="entry name" value="Succinyl-CoA synthetase domains"/>
    <property type="match status" value="2"/>
</dbReference>
<dbReference type="Gene3D" id="3.30.1490.20">
    <property type="entry name" value="ATP-grasp fold, A domain"/>
    <property type="match status" value="1"/>
</dbReference>
<keyword evidence="1" id="KW-0067">ATP-binding</keyword>
<dbReference type="InterPro" id="IPR000182">
    <property type="entry name" value="GNAT_dom"/>
</dbReference>
<organism evidence="5 6">
    <name type="scientific">Actinocrispum wychmicini</name>
    <dbReference type="NCBI Taxonomy" id="1213861"/>
    <lineage>
        <taxon>Bacteria</taxon>
        <taxon>Bacillati</taxon>
        <taxon>Actinomycetota</taxon>
        <taxon>Actinomycetes</taxon>
        <taxon>Pseudonocardiales</taxon>
        <taxon>Pseudonocardiaceae</taxon>
        <taxon>Actinocrispum</taxon>
    </lineage>
</organism>
<reference evidence="5 6" key="1">
    <citation type="submission" date="2019-03" db="EMBL/GenBank/DDBJ databases">
        <title>Genomic Encyclopedia of Type Strains, Phase IV (KMG-IV): sequencing the most valuable type-strain genomes for metagenomic binning, comparative biology and taxonomic classification.</title>
        <authorList>
            <person name="Goeker M."/>
        </authorList>
    </citation>
    <scope>NUCLEOTIDE SEQUENCE [LARGE SCALE GENOMIC DNA]</scope>
    <source>
        <strain evidence="5 6">DSM 45934</strain>
    </source>
</reference>
<dbReference type="PROSITE" id="PS51186">
    <property type="entry name" value="GNAT"/>
    <property type="match status" value="1"/>
</dbReference>
<dbReference type="RefSeq" id="WP_243727423.1">
    <property type="nucleotide sequence ID" value="NZ_SLWS01000012.1"/>
</dbReference>
<dbReference type="SUPFAM" id="SSF55729">
    <property type="entry name" value="Acyl-CoA N-acyltransferases (Nat)"/>
    <property type="match status" value="1"/>
</dbReference>
<dbReference type="EMBL" id="SLWS01000012">
    <property type="protein sequence ID" value="TCO52556.1"/>
    <property type="molecule type" value="Genomic_DNA"/>
</dbReference>
<dbReference type="InterPro" id="IPR013815">
    <property type="entry name" value="ATP_grasp_subdomain_1"/>
</dbReference>
<dbReference type="PANTHER" id="PTHR42793">
    <property type="entry name" value="COA BINDING DOMAIN CONTAINING PROTEIN"/>
    <property type="match status" value="1"/>
</dbReference>
<dbReference type="Pfam" id="PF13549">
    <property type="entry name" value="ATP-grasp_5"/>
    <property type="match status" value="1"/>
</dbReference>
<comment type="caution">
    <text evidence="5">The sequence shown here is derived from an EMBL/GenBank/DDBJ whole genome shotgun (WGS) entry which is preliminary data.</text>
</comment>
<dbReference type="PROSITE" id="PS50975">
    <property type="entry name" value="ATP_GRASP"/>
    <property type="match status" value="1"/>
</dbReference>
<dbReference type="AlphaFoldDB" id="A0A4R2J7H7"/>
<dbReference type="GO" id="GO:0005524">
    <property type="term" value="F:ATP binding"/>
    <property type="evidence" value="ECO:0007669"/>
    <property type="project" value="UniProtKB-UniRule"/>
</dbReference>
<name>A0A4R2J7H7_9PSEU</name>
<dbReference type="InterPro" id="IPR032875">
    <property type="entry name" value="Succ_CoA_lig_flav_dom"/>
</dbReference>
<dbReference type="InterPro" id="IPR016181">
    <property type="entry name" value="Acyl_CoA_acyltransferase"/>
</dbReference>
<feature type="region of interest" description="Disordered" evidence="2">
    <location>
        <begin position="599"/>
        <end position="618"/>
    </location>
</feature>
<dbReference type="Gene3D" id="3.40.50.720">
    <property type="entry name" value="NAD(P)-binding Rossmann-like Domain"/>
    <property type="match status" value="1"/>
</dbReference>
<accession>A0A4R2J7H7</accession>
<dbReference type="Gene3D" id="3.40.630.30">
    <property type="match status" value="1"/>
</dbReference>
<feature type="domain" description="ATP-grasp" evidence="3">
    <location>
        <begin position="677"/>
        <end position="716"/>
    </location>
</feature>
<dbReference type="SMART" id="SM00881">
    <property type="entry name" value="CoA_binding"/>
    <property type="match status" value="1"/>
</dbReference>
<keyword evidence="1" id="KW-0547">Nucleotide-binding</keyword>
<dbReference type="GO" id="GO:0046872">
    <property type="term" value="F:metal ion binding"/>
    <property type="evidence" value="ECO:0007669"/>
    <property type="project" value="InterPro"/>
</dbReference>
<dbReference type="InterPro" id="IPR036291">
    <property type="entry name" value="NAD(P)-bd_dom_sf"/>
</dbReference>
<proteinExistence type="predicted"/>